<protein>
    <submittedName>
        <fullName evidence="2">Uncharacterized protein</fullName>
    </submittedName>
</protein>
<dbReference type="OMA" id="CYFADIE"/>
<feature type="compositionally biased region" description="Polar residues" evidence="1">
    <location>
        <begin position="1"/>
        <end position="14"/>
    </location>
</feature>
<evidence type="ECO:0000313" key="2">
    <source>
        <dbReference type="EMBL" id="CEL02286.1"/>
    </source>
</evidence>
<evidence type="ECO:0000256" key="1">
    <source>
        <dbReference type="SAM" id="MobiDB-lite"/>
    </source>
</evidence>
<sequence>MTQNTPSTGTQLPINPSLDDSPPRPRGRTAPPSPSPPPIDPSSLPQHQQRVYICLRTQGWGPQQCDVYIAKVPWRQSHIHMILRHVEGWSEEQLRRLDQRCDAECLPEGLPPPDPEDDNIPVPNFWLNHRLLQDGNLRKLRIAKRMFEEMSGAERGEMEVRRRRREQLKRGA</sequence>
<name>A0A0U5FVC7_ASPCI</name>
<accession>A0A0U5FVC7</accession>
<proteinExistence type="predicted"/>
<organism evidence="2 3">
    <name type="scientific">Aspergillus calidoustus</name>
    <dbReference type="NCBI Taxonomy" id="454130"/>
    <lineage>
        <taxon>Eukaryota</taxon>
        <taxon>Fungi</taxon>
        <taxon>Dikarya</taxon>
        <taxon>Ascomycota</taxon>
        <taxon>Pezizomycotina</taxon>
        <taxon>Eurotiomycetes</taxon>
        <taxon>Eurotiomycetidae</taxon>
        <taxon>Eurotiales</taxon>
        <taxon>Aspergillaceae</taxon>
        <taxon>Aspergillus</taxon>
        <taxon>Aspergillus subgen. Nidulantes</taxon>
    </lineage>
</organism>
<feature type="region of interest" description="Disordered" evidence="1">
    <location>
        <begin position="1"/>
        <end position="47"/>
    </location>
</feature>
<reference evidence="3" key="1">
    <citation type="journal article" date="2016" name="Genome Announc.">
        <title>Draft genome sequences of fungus Aspergillus calidoustus.</title>
        <authorList>
            <person name="Horn F."/>
            <person name="Linde J."/>
            <person name="Mattern D.J."/>
            <person name="Walther G."/>
            <person name="Guthke R."/>
            <person name="Scherlach K."/>
            <person name="Martin K."/>
            <person name="Brakhage A.A."/>
            <person name="Petzke L."/>
            <person name="Valiante V."/>
        </authorList>
    </citation>
    <scope>NUCLEOTIDE SEQUENCE [LARGE SCALE GENOMIC DNA]</scope>
    <source>
        <strain evidence="3">SF006504</strain>
    </source>
</reference>
<feature type="compositionally biased region" description="Pro residues" evidence="1">
    <location>
        <begin position="31"/>
        <end position="40"/>
    </location>
</feature>
<dbReference type="OrthoDB" id="4515524at2759"/>
<feature type="region of interest" description="Disordered" evidence="1">
    <location>
        <begin position="153"/>
        <end position="172"/>
    </location>
</feature>
<keyword evidence="3" id="KW-1185">Reference proteome</keyword>
<evidence type="ECO:0000313" key="3">
    <source>
        <dbReference type="Proteomes" id="UP000054771"/>
    </source>
</evidence>
<dbReference type="AlphaFoldDB" id="A0A0U5FVC7"/>
<dbReference type="EMBL" id="CDMC01000003">
    <property type="protein sequence ID" value="CEL02286.1"/>
    <property type="molecule type" value="Genomic_DNA"/>
</dbReference>
<feature type="compositionally biased region" description="Basic residues" evidence="1">
    <location>
        <begin position="161"/>
        <end position="172"/>
    </location>
</feature>
<gene>
    <name evidence="2" type="ORF">ASPCAL03457</name>
</gene>
<dbReference type="Proteomes" id="UP000054771">
    <property type="component" value="Unassembled WGS sequence"/>
</dbReference>